<keyword evidence="5 10" id="KW-0548">Nucleotidyltransferase</keyword>
<dbReference type="AlphaFoldDB" id="A0A973AA74"/>
<dbReference type="PIRSF" id="PIRSF000774">
    <property type="entry name" value="RpoN"/>
    <property type="match status" value="1"/>
</dbReference>
<gene>
    <name evidence="14" type="ORF">HQ497_14350</name>
</gene>
<dbReference type="GO" id="GO:0006352">
    <property type="term" value="P:DNA-templated transcription initiation"/>
    <property type="evidence" value="ECO:0007669"/>
    <property type="project" value="InterPro"/>
</dbReference>
<evidence type="ECO:0000256" key="4">
    <source>
        <dbReference type="ARBA" id="ARBA00022679"/>
    </source>
</evidence>
<dbReference type="Gene3D" id="1.10.10.1330">
    <property type="entry name" value="RNA polymerase sigma-54 factor, core-binding domain"/>
    <property type="match status" value="1"/>
</dbReference>
<dbReference type="GO" id="GO:0016779">
    <property type="term" value="F:nucleotidyltransferase activity"/>
    <property type="evidence" value="ECO:0007669"/>
    <property type="project" value="UniProtKB-KW"/>
</dbReference>
<feature type="domain" description="RNA polymerase sigma factor 54 core-binding" evidence="13">
    <location>
        <begin position="165"/>
        <end position="352"/>
    </location>
</feature>
<dbReference type="Pfam" id="PF04963">
    <property type="entry name" value="Sigma54_CBD"/>
    <property type="match status" value="1"/>
</dbReference>
<accession>A0A973AA74</accession>
<evidence type="ECO:0000259" key="13">
    <source>
        <dbReference type="Pfam" id="PF04963"/>
    </source>
</evidence>
<evidence type="ECO:0000256" key="11">
    <source>
        <dbReference type="SAM" id="MobiDB-lite"/>
    </source>
</evidence>
<protein>
    <recommendedName>
        <fullName evidence="2 10">RNA polymerase sigma-54 factor</fullName>
    </recommendedName>
</protein>
<feature type="compositionally biased region" description="Polar residues" evidence="11">
    <location>
        <begin position="111"/>
        <end position="122"/>
    </location>
</feature>
<dbReference type="NCBIfam" id="NF009118">
    <property type="entry name" value="PRK12469.1"/>
    <property type="match status" value="1"/>
</dbReference>
<evidence type="ECO:0000259" key="12">
    <source>
        <dbReference type="Pfam" id="PF04552"/>
    </source>
</evidence>
<dbReference type="InterPro" id="IPR007046">
    <property type="entry name" value="RNA_pol_sigma_54_core-bd"/>
</dbReference>
<dbReference type="InterPro" id="IPR038709">
    <property type="entry name" value="RpoN_core-bd_sf"/>
</dbReference>
<dbReference type="Pfam" id="PF04552">
    <property type="entry name" value="Sigma54_DBD"/>
    <property type="match status" value="1"/>
</dbReference>
<keyword evidence="9 10" id="KW-0804">Transcription</keyword>
<evidence type="ECO:0000256" key="5">
    <source>
        <dbReference type="ARBA" id="ARBA00022695"/>
    </source>
</evidence>
<keyword evidence="7 10" id="KW-0731">Sigma factor</keyword>
<dbReference type="NCBIfam" id="TIGR02395">
    <property type="entry name" value="rpoN_sigma"/>
    <property type="match status" value="1"/>
</dbReference>
<name>A0A973AA74_9GAMM</name>
<comment type="function">
    <text evidence="10">Sigma factors are initiation factors that promote the attachment of RNA polymerase to specific initiation sites and are then released.</text>
</comment>
<organism evidence="14 15">
    <name type="scientific">SAR86 cluster bacterium</name>
    <dbReference type="NCBI Taxonomy" id="2030880"/>
    <lineage>
        <taxon>Bacteria</taxon>
        <taxon>Pseudomonadati</taxon>
        <taxon>Pseudomonadota</taxon>
        <taxon>Gammaproteobacteria</taxon>
        <taxon>SAR86 cluster</taxon>
    </lineage>
</organism>
<evidence type="ECO:0000256" key="8">
    <source>
        <dbReference type="ARBA" id="ARBA00023125"/>
    </source>
</evidence>
<evidence type="ECO:0000256" key="6">
    <source>
        <dbReference type="ARBA" id="ARBA00023015"/>
    </source>
</evidence>
<dbReference type="PROSITE" id="PS50044">
    <property type="entry name" value="SIGMA54_3"/>
    <property type="match status" value="1"/>
</dbReference>
<feature type="domain" description="RNA polymerase sigma factor 54 DNA-binding" evidence="12">
    <location>
        <begin position="366"/>
        <end position="524"/>
    </location>
</feature>
<dbReference type="GO" id="GO:0001216">
    <property type="term" value="F:DNA-binding transcription activator activity"/>
    <property type="evidence" value="ECO:0007669"/>
    <property type="project" value="InterPro"/>
</dbReference>
<evidence type="ECO:0000256" key="3">
    <source>
        <dbReference type="ARBA" id="ARBA00022478"/>
    </source>
</evidence>
<dbReference type="NCBIfam" id="NF004595">
    <property type="entry name" value="PRK05932.1-2"/>
    <property type="match status" value="1"/>
</dbReference>
<dbReference type="GO" id="GO:0000428">
    <property type="term" value="C:DNA-directed RNA polymerase complex"/>
    <property type="evidence" value="ECO:0007669"/>
    <property type="project" value="UniProtKB-KW"/>
</dbReference>
<keyword evidence="4 10" id="KW-0808">Transferase</keyword>
<sequence>MKPSLTLRLGQQLRMTPQLQQAIKLLQLSTLDLQQEIQEALDSNLMLEELSSDEDQTDEKAAEQTLEDYDTSDAGQTEDSRLASAEDDGNENDSEADSIELYDPELDGDYQQDTSEQLTSETISEELPIDSVWEDVWDETPPMNSQSGAGGDSDDDYIDTRNVVSTSLQSHLEEQLNLRRLSESDELIAMTIVDGLDSKGILTVSLEDILLSIPAEYECEMDEVLAVLHLIQHLDPVGVAARDLRECLIIQLKALPEQTPWRTEAITVVSDHISSLANRDYALLIRKTKLKEDELRQVIALIQTLNPRPGADIAPSSTEYIEPDVLVSKKKGRWTVELNPKSAPRIRVNQEYASMIKRADNSSDNTYLKNNLQEARWFIKSLQQRNDTLLKVSTKIVEYQRGFLEYGEQAMKPLVLHEIASAVDLHESTISRVTTQKYMLTPAGVFELKYFFSSHVNTQAGGEVSSTAIRSLIKQLVAAENPKKPLSDSKIVGLLAEQDIMVARRTIAKYRESLMIRPSNERKQLV</sequence>
<dbReference type="EMBL" id="JABMOJ010000535">
    <property type="protein sequence ID" value="NQV66538.1"/>
    <property type="molecule type" value="Genomic_DNA"/>
</dbReference>
<dbReference type="PRINTS" id="PR00045">
    <property type="entry name" value="SIGMA54FCT"/>
</dbReference>
<proteinExistence type="inferred from homology"/>
<keyword evidence="3 10" id="KW-0240">DNA-directed RNA polymerase</keyword>
<evidence type="ECO:0000313" key="15">
    <source>
        <dbReference type="Proteomes" id="UP000754644"/>
    </source>
</evidence>
<evidence type="ECO:0000256" key="9">
    <source>
        <dbReference type="ARBA" id="ARBA00023163"/>
    </source>
</evidence>
<comment type="similarity">
    <text evidence="1 10">Belongs to the sigma-54 factor family.</text>
</comment>
<evidence type="ECO:0000256" key="10">
    <source>
        <dbReference type="PIRNR" id="PIRNR000774"/>
    </source>
</evidence>
<dbReference type="Proteomes" id="UP000754644">
    <property type="component" value="Unassembled WGS sequence"/>
</dbReference>
<dbReference type="InterPro" id="IPR000394">
    <property type="entry name" value="RNA_pol_sigma_54"/>
</dbReference>
<dbReference type="PROSITE" id="PS00717">
    <property type="entry name" value="SIGMA54_1"/>
    <property type="match status" value="1"/>
</dbReference>
<feature type="compositionally biased region" description="Acidic residues" evidence="11">
    <location>
        <begin position="123"/>
        <end position="138"/>
    </location>
</feature>
<keyword evidence="6 10" id="KW-0805">Transcription regulation</keyword>
<dbReference type="Gene3D" id="1.10.10.60">
    <property type="entry name" value="Homeodomain-like"/>
    <property type="match status" value="1"/>
</dbReference>
<evidence type="ECO:0000256" key="7">
    <source>
        <dbReference type="ARBA" id="ARBA00023082"/>
    </source>
</evidence>
<evidence type="ECO:0000313" key="14">
    <source>
        <dbReference type="EMBL" id="NQV66538.1"/>
    </source>
</evidence>
<reference evidence="14" key="1">
    <citation type="submission" date="2020-05" db="EMBL/GenBank/DDBJ databases">
        <title>Sulfur intermediates as new biogeochemical hubs in an aquatic model microbial ecosystem.</title>
        <authorList>
            <person name="Vigneron A."/>
        </authorList>
    </citation>
    <scope>NUCLEOTIDE SEQUENCE</scope>
    <source>
        <strain evidence="14">Bin.250</strain>
    </source>
</reference>
<dbReference type="FunFam" id="1.10.10.60:FF:000045">
    <property type="entry name" value="RNA polymerase sigma-54 factor"/>
    <property type="match status" value="1"/>
</dbReference>
<dbReference type="PANTHER" id="PTHR32248:SF4">
    <property type="entry name" value="RNA POLYMERASE SIGMA-54 FACTOR"/>
    <property type="match status" value="1"/>
</dbReference>
<dbReference type="PANTHER" id="PTHR32248">
    <property type="entry name" value="RNA POLYMERASE SIGMA-54 FACTOR"/>
    <property type="match status" value="1"/>
</dbReference>
<dbReference type="InterPro" id="IPR007634">
    <property type="entry name" value="RNA_pol_sigma_54_DNA-bd"/>
</dbReference>
<evidence type="ECO:0000256" key="1">
    <source>
        <dbReference type="ARBA" id="ARBA00008798"/>
    </source>
</evidence>
<dbReference type="GO" id="GO:0003677">
    <property type="term" value="F:DNA binding"/>
    <property type="evidence" value="ECO:0007669"/>
    <property type="project" value="UniProtKB-KW"/>
</dbReference>
<dbReference type="PROSITE" id="PS00718">
    <property type="entry name" value="SIGMA54_2"/>
    <property type="match status" value="1"/>
</dbReference>
<dbReference type="GO" id="GO:0016987">
    <property type="term" value="F:sigma factor activity"/>
    <property type="evidence" value="ECO:0007669"/>
    <property type="project" value="UniProtKB-KW"/>
</dbReference>
<feature type="compositionally biased region" description="Acidic residues" evidence="11">
    <location>
        <begin position="85"/>
        <end position="110"/>
    </location>
</feature>
<comment type="caution">
    <text evidence="14">The sequence shown here is derived from an EMBL/GenBank/DDBJ whole genome shotgun (WGS) entry which is preliminary data.</text>
</comment>
<dbReference type="Pfam" id="PF00309">
    <property type="entry name" value="Sigma54_AID"/>
    <property type="match status" value="1"/>
</dbReference>
<keyword evidence="8 10" id="KW-0238">DNA-binding</keyword>
<feature type="region of interest" description="Disordered" evidence="11">
    <location>
        <begin position="51"/>
        <end position="157"/>
    </location>
</feature>
<evidence type="ECO:0000256" key="2">
    <source>
        <dbReference type="ARBA" id="ARBA00019942"/>
    </source>
</evidence>